<evidence type="ECO:0000313" key="3">
    <source>
        <dbReference type="EMBL" id="AKU93934.1"/>
    </source>
</evidence>
<dbReference type="InterPro" id="IPR009091">
    <property type="entry name" value="RCC1/BLIP-II"/>
</dbReference>
<feature type="region of interest" description="Disordered" evidence="1">
    <location>
        <begin position="28"/>
        <end position="74"/>
    </location>
</feature>
<dbReference type="PROSITE" id="PS51257">
    <property type="entry name" value="PROKAR_LIPOPROTEIN"/>
    <property type="match status" value="1"/>
</dbReference>
<proteinExistence type="predicted"/>
<dbReference type="Pfam" id="PF13540">
    <property type="entry name" value="RCC1_2"/>
    <property type="match status" value="4"/>
</dbReference>
<dbReference type="AlphaFoldDB" id="A0A0K1PLE0"/>
<keyword evidence="2" id="KW-0732">Signal</keyword>
<reference evidence="3 4" key="1">
    <citation type="submission" date="2015-08" db="EMBL/GenBank/DDBJ databases">
        <authorList>
            <person name="Babu N.S."/>
            <person name="Beckwith C.J."/>
            <person name="Beseler K.G."/>
            <person name="Brison A."/>
            <person name="Carone J.V."/>
            <person name="Caskin T.P."/>
            <person name="Diamond M."/>
            <person name="Durham M.E."/>
            <person name="Foxe J.M."/>
            <person name="Go M."/>
            <person name="Henderson B.A."/>
            <person name="Jones I.B."/>
            <person name="McGettigan J.A."/>
            <person name="Micheletti S.J."/>
            <person name="Nasrallah M.E."/>
            <person name="Ortiz D."/>
            <person name="Piller C.R."/>
            <person name="Privatt S.R."/>
            <person name="Schneider S.L."/>
            <person name="Sharp S."/>
            <person name="Smith T.C."/>
            <person name="Stanton J.D."/>
            <person name="Ullery H.E."/>
            <person name="Wilson R.J."/>
            <person name="Serrano M.G."/>
            <person name="Buck G."/>
            <person name="Lee V."/>
            <person name="Wang Y."/>
            <person name="Carvalho R."/>
            <person name="Voegtly L."/>
            <person name="Shi R."/>
            <person name="Duckworth R."/>
            <person name="Johnson A."/>
            <person name="Loviza R."/>
            <person name="Walstead R."/>
            <person name="Shah Z."/>
            <person name="Kiflezghi M."/>
            <person name="Wade K."/>
            <person name="Ball S.L."/>
            <person name="Bradley K.W."/>
            <person name="Asai D.J."/>
            <person name="Bowman C.A."/>
            <person name="Russell D.A."/>
            <person name="Pope W.H."/>
            <person name="Jacobs-Sera D."/>
            <person name="Hendrix R.W."/>
            <person name="Hatfull G.F."/>
        </authorList>
    </citation>
    <scope>NUCLEOTIDE SEQUENCE [LARGE SCALE GENOMIC DNA]</scope>
    <source>
        <strain evidence="3 4">DSM 27648</strain>
    </source>
</reference>
<evidence type="ECO:0008006" key="5">
    <source>
        <dbReference type="Google" id="ProtNLM"/>
    </source>
</evidence>
<protein>
    <recommendedName>
        <fullName evidence="5">BNR repeat domain protein</fullName>
    </recommendedName>
</protein>
<feature type="chain" id="PRO_5012791326" description="BNR repeat domain protein" evidence="2">
    <location>
        <begin position="16"/>
        <end position="448"/>
    </location>
</feature>
<dbReference type="PROSITE" id="PS50012">
    <property type="entry name" value="RCC1_3"/>
    <property type="match status" value="3"/>
</dbReference>
<dbReference type="PRINTS" id="PR00633">
    <property type="entry name" value="RCCNDNSATION"/>
</dbReference>
<dbReference type="KEGG" id="llu:AKJ09_00598"/>
<gene>
    <name evidence="3" type="ORF">AKJ09_00598</name>
</gene>
<dbReference type="GO" id="GO:0005737">
    <property type="term" value="C:cytoplasm"/>
    <property type="evidence" value="ECO:0007669"/>
    <property type="project" value="TreeGrafter"/>
</dbReference>
<dbReference type="OrthoDB" id="9758365at2"/>
<evidence type="ECO:0000256" key="1">
    <source>
        <dbReference type="SAM" id="MobiDB-lite"/>
    </source>
</evidence>
<dbReference type="SUPFAM" id="SSF50985">
    <property type="entry name" value="RCC1/BLIP-II"/>
    <property type="match status" value="1"/>
</dbReference>
<dbReference type="STRING" id="1391654.AKJ09_00598"/>
<feature type="signal peptide" evidence="2">
    <location>
        <begin position="1"/>
        <end position="15"/>
    </location>
</feature>
<evidence type="ECO:0000256" key="2">
    <source>
        <dbReference type="SAM" id="SignalP"/>
    </source>
</evidence>
<dbReference type="EMBL" id="CP012333">
    <property type="protein sequence ID" value="AKU93934.1"/>
    <property type="molecule type" value="Genomic_DNA"/>
</dbReference>
<organism evidence="3 4">
    <name type="scientific">Labilithrix luteola</name>
    <dbReference type="NCBI Taxonomy" id="1391654"/>
    <lineage>
        <taxon>Bacteria</taxon>
        <taxon>Pseudomonadati</taxon>
        <taxon>Myxococcota</taxon>
        <taxon>Polyangia</taxon>
        <taxon>Polyangiales</taxon>
        <taxon>Labilitrichaceae</taxon>
        <taxon>Labilithrix</taxon>
    </lineage>
</organism>
<dbReference type="PANTHER" id="PTHR45982">
    <property type="entry name" value="REGULATOR OF CHROMOSOME CONDENSATION"/>
    <property type="match status" value="1"/>
</dbReference>
<dbReference type="RefSeq" id="WP_146645608.1">
    <property type="nucleotide sequence ID" value="NZ_CP012333.1"/>
</dbReference>
<evidence type="ECO:0000313" key="4">
    <source>
        <dbReference type="Proteomes" id="UP000064967"/>
    </source>
</evidence>
<accession>A0A0K1PLE0</accession>
<dbReference type="Proteomes" id="UP000064967">
    <property type="component" value="Chromosome"/>
</dbReference>
<name>A0A0K1PLE0_9BACT</name>
<sequence>MTRIRGLFLVSSSLAAVVGTLVACSSSDEPRTAFGGDDTADAGTPRPDASLPPTSDAQADAKPDVTEPPIVRPPFESADVPVTCASEPCAVQLVAGDQHFCARLSDGTVRCWGDNSGGQLGTTATTVIAPQTVLNVATAKQISAAEYATCVVLADNTAQCWGRNRQGQLGLRETPGLSDYTNHTAGPVVTTDLFERIDVGSRTVCGVTTTGTLDCWGYNDQQQTTRSDAGTVAGPARADMKTFNVVRTASTQTSVLGILDDGHLVSWGKVSGRISSITPNPVPALIDNIEKVTSIATGTAHACAIADGELYCWGAGSKGVLGTGLPNDEKLPALATIENTPKLELYPQQVAASTNATCARITDGTIQCAGDDSYGTQGTGEKAVTSTAKLTKVAAYTGDAVQVAVSLYTVCALDKNGTIQCWGGNIYGELGQGVKDYDRHPTAVTVTF</sequence>
<dbReference type="Gene3D" id="2.130.10.30">
    <property type="entry name" value="Regulator of chromosome condensation 1/beta-lactamase-inhibitor protein II"/>
    <property type="match status" value="2"/>
</dbReference>
<dbReference type="Pfam" id="PF00415">
    <property type="entry name" value="RCC1"/>
    <property type="match status" value="1"/>
</dbReference>
<dbReference type="InterPro" id="IPR051553">
    <property type="entry name" value="Ran_GTPase-activating"/>
</dbReference>
<dbReference type="GO" id="GO:0005085">
    <property type="term" value="F:guanyl-nucleotide exchange factor activity"/>
    <property type="evidence" value="ECO:0007669"/>
    <property type="project" value="TreeGrafter"/>
</dbReference>
<dbReference type="InterPro" id="IPR000408">
    <property type="entry name" value="Reg_chr_condens"/>
</dbReference>
<keyword evidence="4" id="KW-1185">Reference proteome</keyword>
<dbReference type="PANTHER" id="PTHR45982:SF1">
    <property type="entry name" value="REGULATOR OF CHROMOSOME CONDENSATION"/>
    <property type="match status" value="1"/>
</dbReference>